<protein>
    <submittedName>
        <fullName evidence="2">Polysaccharide deacetylase family protein</fullName>
    </submittedName>
</protein>
<sequence length="281" mass="29932">MIVAWMCLLPLAASRAAGPELVRDDNGAAAATEAPLPFPWPEARRAAVSLAYDDALDSQLDNALPALDRYGFKATFYLTLASDAVARRMAEWRAAAASGHELGNHSLFHQCSGSAPDRAWVAPERDLDATSAGQMRDQVLLANVALQALDGRSRRTFTAPCGETLAGDGDYAALVAPAFVATKRGIGPVTDMATLDPDAVPVDAPVGVAGSELIARVEQAARVGGMVNFTFHGIGGDHLAVSTRAHDELLEHLAAHPDIYWVDTFLEIMTHVRDVRTRPVD</sequence>
<reference evidence="2 3" key="1">
    <citation type="submission" date="2020-07" db="EMBL/GenBank/DDBJ databases">
        <title>Luteimonas sp. SJ-92.</title>
        <authorList>
            <person name="Huang X.-X."/>
            <person name="Xu L."/>
            <person name="Sun J.-Q."/>
        </authorList>
    </citation>
    <scope>NUCLEOTIDE SEQUENCE [LARGE SCALE GENOMIC DNA]</scope>
    <source>
        <strain evidence="2 3">SJ-92</strain>
    </source>
</reference>
<evidence type="ECO:0000313" key="3">
    <source>
        <dbReference type="Proteomes" id="UP000578091"/>
    </source>
</evidence>
<dbReference type="GO" id="GO:0005975">
    <property type="term" value="P:carbohydrate metabolic process"/>
    <property type="evidence" value="ECO:0007669"/>
    <property type="project" value="InterPro"/>
</dbReference>
<dbReference type="PROSITE" id="PS51677">
    <property type="entry name" value="NODB"/>
    <property type="match status" value="1"/>
</dbReference>
<evidence type="ECO:0000259" key="1">
    <source>
        <dbReference type="PROSITE" id="PS51677"/>
    </source>
</evidence>
<keyword evidence="3" id="KW-1185">Reference proteome</keyword>
<comment type="caution">
    <text evidence="2">The sequence shown here is derived from an EMBL/GenBank/DDBJ whole genome shotgun (WGS) entry which is preliminary data.</text>
</comment>
<feature type="domain" description="NodB homology" evidence="1">
    <location>
        <begin position="46"/>
        <end position="281"/>
    </location>
</feature>
<dbReference type="EMBL" id="JACCKA010000031">
    <property type="protein sequence ID" value="NZA25691.1"/>
    <property type="molecule type" value="Genomic_DNA"/>
</dbReference>
<dbReference type="InterPro" id="IPR011330">
    <property type="entry name" value="Glyco_hydro/deAcase_b/a-brl"/>
</dbReference>
<name>A0A853J960_9GAMM</name>
<proteinExistence type="predicted"/>
<dbReference type="SUPFAM" id="SSF88713">
    <property type="entry name" value="Glycoside hydrolase/deacetylase"/>
    <property type="match status" value="1"/>
</dbReference>
<evidence type="ECO:0000313" key="2">
    <source>
        <dbReference type="EMBL" id="NZA25691.1"/>
    </source>
</evidence>
<gene>
    <name evidence="2" type="ORF">H0E84_04790</name>
</gene>
<dbReference type="Pfam" id="PF01522">
    <property type="entry name" value="Polysacc_deac_1"/>
    <property type="match status" value="1"/>
</dbReference>
<dbReference type="Gene3D" id="3.20.20.370">
    <property type="entry name" value="Glycoside hydrolase/deacetylase"/>
    <property type="match status" value="1"/>
</dbReference>
<dbReference type="Proteomes" id="UP000578091">
    <property type="component" value="Unassembled WGS sequence"/>
</dbReference>
<dbReference type="AlphaFoldDB" id="A0A853J960"/>
<dbReference type="GO" id="GO:0016810">
    <property type="term" value="F:hydrolase activity, acting on carbon-nitrogen (but not peptide) bonds"/>
    <property type="evidence" value="ECO:0007669"/>
    <property type="project" value="InterPro"/>
</dbReference>
<accession>A0A853J960</accession>
<dbReference type="InterPro" id="IPR002509">
    <property type="entry name" value="NODB_dom"/>
</dbReference>
<organism evidence="2 3">
    <name type="scientific">Luteimonas salinisoli</name>
    <dbReference type="NCBI Taxonomy" id="2752307"/>
    <lineage>
        <taxon>Bacteria</taxon>
        <taxon>Pseudomonadati</taxon>
        <taxon>Pseudomonadota</taxon>
        <taxon>Gammaproteobacteria</taxon>
        <taxon>Lysobacterales</taxon>
        <taxon>Lysobacteraceae</taxon>
        <taxon>Luteimonas</taxon>
    </lineage>
</organism>